<reference evidence="7 8" key="1">
    <citation type="journal article" date="2021" name="Int. J. Syst. Evol. Microbiol.">
        <title>Reticulibacter mediterranei gen. nov., sp. nov., within the new family Reticulibacteraceae fam. nov., and Ktedonospora formicarum gen. nov., sp. nov., Ktedonobacter robiniae sp. nov., Dictyobacter formicarum sp. nov. and Dictyobacter arantiisoli sp. nov., belonging to the class Ktedonobacteria.</title>
        <authorList>
            <person name="Yabe S."/>
            <person name="Zheng Y."/>
            <person name="Wang C.M."/>
            <person name="Sakai Y."/>
            <person name="Abe K."/>
            <person name="Yokota A."/>
            <person name="Donadio S."/>
            <person name="Cavaletti L."/>
            <person name="Monciardini P."/>
        </authorList>
    </citation>
    <scope>NUCLEOTIDE SEQUENCE [LARGE SCALE GENOMIC DNA]</scope>
    <source>
        <strain evidence="7 8">SOSP1-30</strain>
    </source>
</reference>
<feature type="repeat" description="WD" evidence="3">
    <location>
        <begin position="496"/>
        <end position="537"/>
    </location>
</feature>
<dbReference type="Proteomes" id="UP000654345">
    <property type="component" value="Unassembled WGS sequence"/>
</dbReference>
<feature type="repeat" description="WD" evidence="3">
    <location>
        <begin position="644"/>
        <end position="685"/>
    </location>
</feature>
<accession>A0ABQ3UKT2</accession>
<sequence>MSSNSTFFCDRCGAANRPEARFCRACGQALGGLDTTTDTIVGLGARGISSAHAVHGISANTLNTNVNTTFQLPIGSSTITGLLQPQHMLKQRYIILANVGKGGFGAVYKALDSQFGNRLVAVKEMSQNSLDEKDRQAAADAFQHEAMLLAGLTHPNLPRIYEQFADQGRSYLVMDYIEGETLEDRLSRLKGNTLPIEQTLDIAIQLCDVLEYLHSRTPPIIFRDLKPANVMLTPGGHIFLIDFGIARHFKPGKAKDTTALGSSGYAAPEQYGRSQTTVRADIYSLGATLHQLLTGHDPSETPFHFAPIHLPAHPALAGLADLVMHMVSVPVNERPESVAVVRASLQRIQTLYTTGAALTSPPTISTRVPPMYQTPATMPPIPAQSTTTGKTGKAKGPTQYQIVKQPNTLFICTGHTGRVAAVAWSPNGKWLASASYDRTVIIWDAASGDRVWTYKGHSARVNALAWSSDSKYIASAGDDTTVQIWEPANGHLVYTYTAHSQPVNAVAWSPGGEYIASAGNDKLVLAWHAQEHSELYRYEEHKDQVYAVAWSPDGKYLASAGKEKSIRFWNPFAEQKKPRTFWQRVSSIFSADLEPSVLKVHNERVNALAWHPKEYLLASASSDSYACIWDVSIAYTQHTKLLRTAGGNSAKNAVTWAPDGKHLAIASNDKSVQVWNVAKERCTYTYQGHQGYVAAVAWSPNGERLASAGVDRSVQIWQVV</sequence>
<keyword evidence="7" id="KW-0418">Kinase</keyword>
<dbReference type="CDD" id="cd00200">
    <property type="entry name" value="WD40"/>
    <property type="match status" value="1"/>
</dbReference>
<evidence type="ECO:0000256" key="5">
    <source>
        <dbReference type="SAM" id="MobiDB-lite"/>
    </source>
</evidence>
<dbReference type="PRINTS" id="PR00320">
    <property type="entry name" value="GPROTEINBRPT"/>
</dbReference>
<feature type="repeat" description="WD" evidence="3">
    <location>
        <begin position="538"/>
        <end position="570"/>
    </location>
</feature>
<dbReference type="InterPro" id="IPR000719">
    <property type="entry name" value="Prot_kinase_dom"/>
</dbReference>
<name>A0ABQ3UKT2_9CHLR</name>
<dbReference type="InterPro" id="IPR036322">
    <property type="entry name" value="WD40_repeat_dom_sf"/>
</dbReference>
<dbReference type="PROSITE" id="PS50294">
    <property type="entry name" value="WD_REPEATS_REGION"/>
    <property type="match status" value="7"/>
</dbReference>
<keyword evidence="7" id="KW-0808">Transferase</keyword>
<feature type="domain" description="Protein kinase" evidence="6">
    <location>
        <begin position="93"/>
        <end position="352"/>
    </location>
</feature>
<evidence type="ECO:0000256" key="3">
    <source>
        <dbReference type="PROSITE-ProRule" id="PRU00221"/>
    </source>
</evidence>
<evidence type="ECO:0000256" key="4">
    <source>
        <dbReference type="PROSITE-ProRule" id="PRU10141"/>
    </source>
</evidence>
<evidence type="ECO:0000256" key="1">
    <source>
        <dbReference type="ARBA" id="ARBA00022574"/>
    </source>
</evidence>
<dbReference type="PROSITE" id="PS00107">
    <property type="entry name" value="PROTEIN_KINASE_ATP"/>
    <property type="match status" value="1"/>
</dbReference>
<dbReference type="Gene3D" id="2.130.10.10">
    <property type="entry name" value="YVTN repeat-like/Quinoprotein amine dehydrogenase"/>
    <property type="match status" value="2"/>
</dbReference>
<dbReference type="CDD" id="cd14014">
    <property type="entry name" value="STKc_PknB_like"/>
    <property type="match status" value="1"/>
</dbReference>
<evidence type="ECO:0000259" key="6">
    <source>
        <dbReference type="PROSITE" id="PS50011"/>
    </source>
</evidence>
<dbReference type="EMBL" id="BNJG01000001">
    <property type="protein sequence ID" value="GHO53005.1"/>
    <property type="molecule type" value="Genomic_DNA"/>
</dbReference>
<dbReference type="PANTHER" id="PTHR13831:SF0">
    <property type="entry name" value="PROTEIN HIRA"/>
    <property type="match status" value="1"/>
</dbReference>
<dbReference type="RefSeq" id="WP_201369855.1">
    <property type="nucleotide sequence ID" value="NZ_BNJG01000001.1"/>
</dbReference>
<dbReference type="PROSITE" id="PS50011">
    <property type="entry name" value="PROTEIN_KINASE_DOM"/>
    <property type="match status" value="1"/>
</dbReference>
<keyword evidence="4" id="KW-0547">Nucleotide-binding</keyword>
<keyword evidence="7" id="KW-0723">Serine/threonine-protein kinase</keyword>
<dbReference type="Gene3D" id="3.30.200.20">
    <property type="entry name" value="Phosphorylase Kinase, domain 1"/>
    <property type="match status" value="1"/>
</dbReference>
<feature type="repeat" description="WD" evidence="3">
    <location>
        <begin position="412"/>
        <end position="453"/>
    </location>
</feature>
<dbReference type="InterPro" id="IPR011009">
    <property type="entry name" value="Kinase-like_dom_sf"/>
</dbReference>
<feature type="repeat" description="WD" evidence="3">
    <location>
        <begin position="598"/>
        <end position="639"/>
    </location>
</feature>
<dbReference type="GO" id="GO:0004674">
    <property type="term" value="F:protein serine/threonine kinase activity"/>
    <property type="evidence" value="ECO:0007669"/>
    <property type="project" value="UniProtKB-KW"/>
</dbReference>
<feature type="compositionally biased region" description="Low complexity" evidence="5">
    <location>
        <begin position="386"/>
        <end position="396"/>
    </location>
</feature>
<dbReference type="Pfam" id="PF13240">
    <property type="entry name" value="Zn_Ribbon_1"/>
    <property type="match status" value="1"/>
</dbReference>
<dbReference type="SUPFAM" id="SSF50978">
    <property type="entry name" value="WD40 repeat-like"/>
    <property type="match status" value="1"/>
</dbReference>
<dbReference type="InterPro" id="IPR017441">
    <property type="entry name" value="Protein_kinase_ATP_BS"/>
</dbReference>
<dbReference type="PANTHER" id="PTHR13831">
    <property type="entry name" value="MEMBER OF THE HIR1 FAMILY OF WD-REPEAT PROTEINS"/>
    <property type="match status" value="1"/>
</dbReference>
<keyword evidence="2" id="KW-0677">Repeat</keyword>
<dbReference type="InterPro" id="IPR019775">
    <property type="entry name" value="WD40_repeat_CS"/>
</dbReference>
<keyword evidence="1 3" id="KW-0853">WD repeat</keyword>
<dbReference type="InterPro" id="IPR031120">
    <property type="entry name" value="HIR1-like"/>
</dbReference>
<dbReference type="InterPro" id="IPR001680">
    <property type="entry name" value="WD40_rpt"/>
</dbReference>
<evidence type="ECO:0000256" key="2">
    <source>
        <dbReference type="ARBA" id="ARBA00022737"/>
    </source>
</evidence>
<dbReference type="Pfam" id="PF00400">
    <property type="entry name" value="WD40"/>
    <property type="match status" value="7"/>
</dbReference>
<feature type="repeat" description="WD" evidence="3">
    <location>
        <begin position="454"/>
        <end position="495"/>
    </location>
</feature>
<dbReference type="SUPFAM" id="SSF56112">
    <property type="entry name" value="Protein kinase-like (PK-like)"/>
    <property type="match status" value="1"/>
</dbReference>
<dbReference type="InterPro" id="IPR020472">
    <property type="entry name" value="WD40_PAC1"/>
</dbReference>
<dbReference type="PROSITE" id="PS50082">
    <property type="entry name" value="WD_REPEATS_2"/>
    <property type="match status" value="7"/>
</dbReference>
<dbReference type="PROSITE" id="PS00678">
    <property type="entry name" value="WD_REPEATS_1"/>
    <property type="match status" value="3"/>
</dbReference>
<dbReference type="InterPro" id="IPR015943">
    <property type="entry name" value="WD40/YVTN_repeat-like_dom_sf"/>
</dbReference>
<organism evidence="7 8">
    <name type="scientific">Ktedonobacter robiniae</name>
    <dbReference type="NCBI Taxonomy" id="2778365"/>
    <lineage>
        <taxon>Bacteria</taxon>
        <taxon>Bacillati</taxon>
        <taxon>Chloroflexota</taxon>
        <taxon>Ktedonobacteria</taxon>
        <taxon>Ktedonobacterales</taxon>
        <taxon>Ktedonobacteraceae</taxon>
        <taxon>Ktedonobacter</taxon>
    </lineage>
</organism>
<feature type="region of interest" description="Disordered" evidence="5">
    <location>
        <begin position="376"/>
        <end position="396"/>
    </location>
</feature>
<keyword evidence="4" id="KW-0067">ATP-binding</keyword>
<dbReference type="Pfam" id="PF00069">
    <property type="entry name" value="Pkinase"/>
    <property type="match status" value="1"/>
</dbReference>
<gene>
    <name evidence="7" type="ORF">KSB_14800</name>
</gene>
<feature type="binding site" evidence="4">
    <location>
        <position position="123"/>
    </location>
    <ligand>
        <name>ATP</name>
        <dbReference type="ChEBI" id="CHEBI:30616"/>
    </ligand>
</feature>
<feature type="repeat" description="WD" evidence="3">
    <location>
        <begin position="686"/>
        <end position="720"/>
    </location>
</feature>
<protein>
    <submittedName>
        <fullName evidence="7">Serine/threonine protein kinase</fullName>
    </submittedName>
</protein>
<evidence type="ECO:0000313" key="8">
    <source>
        <dbReference type="Proteomes" id="UP000654345"/>
    </source>
</evidence>
<proteinExistence type="predicted"/>
<dbReference type="SMART" id="SM00220">
    <property type="entry name" value="S_TKc"/>
    <property type="match status" value="1"/>
</dbReference>
<comment type="caution">
    <text evidence="7">The sequence shown here is derived from an EMBL/GenBank/DDBJ whole genome shotgun (WGS) entry which is preliminary data.</text>
</comment>
<dbReference type="Gene3D" id="1.10.510.10">
    <property type="entry name" value="Transferase(Phosphotransferase) domain 1"/>
    <property type="match status" value="1"/>
</dbReference>
<dbReference type="InterPro" id="IPR026870">
    <property type="entry name" value="Zinc_ribbon_dom"/>
</dbReference>
<evidence type="ECO:0000313" key="7">
    <source>
        <dbReference type="EMBL" id="GHO53005.1"/>
    </source>
</evidence>
<keyword evidence="8" id="KW-1185">Reference proteome</keyword>
<dbReference type="SMART" id="SM00320">
    <property type="entry name" value="WD40"/>
    <property type="match status" value="7"/>
</dbReference>